<dbReference type="PANTHER" id="PTHR37326">
    <property type="entry name" value="BLL3975 PROTEIN"/>
    <property type="match status" value="1"/>
</dbReference>
<dbReference type="PIRSF" id="PIRSF039012">
    <property type="entry name" value="ASP"/>
    <property type="match status" value="1"/>
</dbReference>
<dbReference type="InterPro" id="IPR043795">
    <property type="entry name" value="N-alpha-Ac-DABA-like"/>
</dbReference>
<evidence type="ECO:0000256" key="5">
    <source>
        <dbReference type="SAM" id="Phobius"/>
    </source>
</evidence>
<dbReference type="RefSeq" id="WP_138930786.1">
    <property type="nucleotide sequence ID" value="NZ_SWMU01000001.1"/>
</dbReference>
<dbReference type="InterPro" id="IPR053138">
    <property type="entry name" value="N-alpha-Ac-DABA_deacetylase"/>
</dbReference>
<accession>A0A4U5TSK5</accession>
<protein>
    <submittedName>
        <fullName evidence="7">Succinylglutamate desuccinylase/aspartoacylase family protein</fullName>
    </submittedName>
</protein>
<evidence type="ECO:0000313" key="8">
    <source>
        <dbReference type="Proteomes" id="UP000306552"/>
    </source>
</evidence>
<dbReference type="SUPFAM" id="SSF53187">
    <property type="entry name" value="Zn-dependent exopeptidases"/>
    <property type="match status" value="1"/>
</dbReference>
<dbReference type="Proteomes" id="UP000306552">
    <property type="component" value="Unassembled WGS sequence"/>
</dbReference>
<comment type="caution">
    <text evidence="7">The sequence shown here is derived from an EMBL/GenBank/DDBJ whole genome shotgun (WGS) entry which is preliminary data.</text>
</comment>
<proteinExistence type="predicted"/>
<organism evidence="7 8">
    <name type="scientific">Mesohalobacter halotolerans</name>
    <dbReference type="NCBI Taxonomy" id="1883405"/>
    <lineage>
        <taxon>Bacteria</taxon>
        <taxon>Pseudomonadati</taxon>
        <taxon>Bacteroidota</taxon>
        <taxon>Flavobacteriia</taxon>
        <taxon>Flavobacteriales</taxon>
        <taxon>Flavobacteriaceae</taxon>
        <taxon>Mesohalobacter</taxon>
    </lineage>
</organism>
<evidence type="ECO:0000259" key="6">
    <source>
        <dbReference type="Pfam" id="PF24827"/>
    </source>
</evidence>
<dbReference type="AlphaFoldDB" id="A0A4U5TSK5"/>
<dbReference type="EMBL" id="SWMU01000001">
    <property type="protein sequence ID" value="TKS57083.1"/>
    <property type="molecule type" value="Genomic_DNA"/>
</dbReference>
<keyword evidence="5" id="KW-0812">Transmembrane</keyword>
<dbReference type="GO" id="GO:0046872">
    <property type="term" value="F:metal ion binding"/>
    <property type="evidence" value="ECO:0007669"/>
    <property type="project" value="UniProtKB-KW"/>
</dbReference>
<evidence type="ECO:0000256" key="4">
    <source>
        <dbReference type="ARBA" id="ARBA00022833"/>
    </source>
</evidence>
<evidence type="ECO:0000256" key="3">
    <source>
        <dbReference type="ARBA" id="ARBA00022801"/>
    </source>
</evidence>
<dbReference type="OrthoDB" id="9782876at2"/>
<name>A0A4U5TSK5_9FLAO</name>
<dbReference type="CDD" id="cd06251">
    <property type="entry name" value="M14_ASTE_ASPA-like"/>
    <property type="match status" value="1"/>
</dbReference>
<comment type="cofactor">
    <cofactor evidence="1">
        <name>Zn(2+)</name>
        <dbReference type="ChEBI" id="CHEBI:29105"/>
    </cofactor>
</comment>
<sequence length="331" mass="37122">MSNTPYVDNQNVFHILDEKILPGQRKRLDLHTAKLFTTSSVEVPVIVERSKKKGPVVLVTAGIHGDELNGVEIVRQFLAQKMNRPLIGTIICIPVLNVFGFLNMQREFPDGRDLNRIFPGTKKGPLASRFAYQLTNEILPAVDYAFDFHTGGAKRFNAAQIRIAKNDSTLKTLAEVFNAPFTVYSSNIKKSYRSTCKQHNIPVLLYEGGKSADNDPGITKHGLDGLRRVLKHLGMLKAEFSPSRPTKPSVFIHKTKWIRAKYSGLLHVKIDIGQWVNKGEEMAHITDPYGGFKHVLKAREAGYVINVNQSPMVYQGDAVFHISRQVDDDQS</sequence>
<feature type="transmembrane region" description="Helical" evidence="5">
    <location>
        <begin position="85"/>
        <end position="104"/>
    </location>
</feature>
<keyword evidence="2" id="KW-0479">Metal-binding</keyword>
<reference evidence="7 8" key="1">
    <citation type="submission" date="2019-04" db="EMBL/GenBank/DDBJ databases">
        <title>Psychroflexus halotolerans sp. nov., isolated from a marine solar saltern.</title>
        <authorList>
            <person name="Feng X."/>
        </authorList>
    </citation>
    <scope>NUCLEOTIDE SEQUENCE [LARGE SCALE GENOMIC DNA]</scope>
    <source>
        <strain evidence="7 8">WDS2C27</strain>
    </source>
</reference>
<evidence type="ECO:0000313" key="7">
    <source>
        <dbReference type="EMBL" id="TKS57083.1"/>
    </source>
</evidence>
<keyword evidence="8" id="KW-1185">Reference proteome</keyword>
<evidence type="ECO:0000256" key="1">
    <source>
        <dbReference type="ARBA" id="ARBA00001947"/>
    </source>
</evidence>
<keyword evidence="4" id="KW-0862">Zinc</keyword>
<gene>
    <name evidence="7" type="ORF">FCN74_01305</name>
</gene>
<dbReference type="GO" id="GO:0016811">
    <property type="term" value="F:hydrolase activity, acting on carbon-nitrogen (but not peptide) bonds, in linear amides"/>
    <property type="evidence" value="ECO:0007669"/>
    <property type="project" value="InterPro"/>
</dbReference>
<dbReference type="Pfam" id="PF24827">
    <property type="entry name" value="AstE_AspA_cat"/>
    <property type="match status" value="1"/>
</dbReference>
<feature type="domain" description="Succinylglutamate desuccinylase/Aspartoacylase catalytic" evidence="6">
    <location>
        <begin position="54"/>
        <end position="233"/>
    </location>
</feature>
<dbReference type="PANTHER" id="PTHR37326:SF2">
    <property type="entry name" value="SUCCINYLGLUTAMATE DESUCCINYLASE_ASPARTOACYLASE FAMILY PROTEIN"/>
    <property type="match status" value="1"/>
</dbReference>
<keyword evidence="3" id="KW-0378">Hydrolase</keyword>
<evidence type="ECO:0000256" key="2">
    <source>
        <dbReference type="ARBA" id="ARBA00022723"/>
    </source>
</evidence>
<keyword evidence="5" id="KW-1133">Transmembrane helix</keyword>
<dbReference type="Gene3D" id="3.40.630.10">
    <property type="entry name" value="Zn peptidases"/>
    <property type="match status" value="1"/>
</dbReference>
<keyword evidence="5" id="KW-0472">Membrane</keyword>
<dbReference type="GO" id="GO:0016788">
    <property type="term" value="F:hydrolase activity, acting on ester bonds"/>
    <property type="evidence" value="ECO:0007669"/>
    <property type="project" value="InterPro"/>
</dbReference>
<dbReference type="InterPro" id="IPR055438">
    <property type="entry name" value="AstE_AspA_cat"/>
</dbReference>